<dbReference type="InterPro" id="IPR046342">
    <property type="entry name" value="CBS_dom_sf"/>
</dbReference>
<evidence type="ECO:0000256" key="1">
    <source>
        <dbReference type="ARBA" id="ARBA00022737"/>
    </source>
</evidence>
<dbReference type="OrthoDB" id="274143at2"/>
<evidence type="ECO:0000313" key="6">
    <source>
        <dbReference type="EMBL" id="SFI09809.1"/>
    </source>
</evidence>
<dbReference type="GO" id="GO:0005886">
    <property type="term" value="C:plasma membrane"/>
    <property type="evidence" value="ECO:0007669"/>
    <property type="project" value="TreeGrafter"/>
</dbReference>
<proteinExistence type="predicted"/>
<keyword evidence="7" id="KW-1185">Reference proteome</keyword>
<name>A0A1I3FF10_9PLAN</name>
<dbReference type="PROSITE" id="PS51846">
    <property type="entry name" value="CNNM"/>
    <property type="match status" value="1"/>
</dbReference>
<keyword evidence="3 4" id="KW-0472">Membrane</keyword>
<keyword evidence="1" id="KW-0677">Repeat</keyword>
<accession>A0A1I3FF10</accession>
<dbReference type="InterPro" id="IPR002550">
    <property type="entry name" value="CNNM"/>
</dbReference>
<dbReference type="Proteomes" id="UP000199518">
    <property type="component" value="Unassembled WGS sequence"/>
</dbReference>
<gene>
    <name evidence="6" type="ORF">SAMN05421753_105217</name>
</gene>
<dbReference type="RefSeq" id="WP_092049185.1">
    <property type="nucleotide sequence ID" value="NZ_FOQD01000005.1"/>
</dbReference>
<feature type="domain" description="CNNM transmembrane" evidence="5">
    <location>
        <begin position="3"/>
        <end position="194"/>
    </location>
</feature>
<dbReference type="STRING" id="1576369.SAMN05421753_105217"/>
<dbReference type="PANTHER" id="PTHR22777">
    <property type="entry name" value="HEMOLYSIN-RELATED"/>
    <property type="match status" value="1"/>
</dbReference>
<evidence type="ECO:0000256" key="2">
    <source>
        <dbReference type="ARBA" id="ARBA00023122"/>
    </source>
</evidence>
<feature type="transmembrane region" description="Helical" evidence="4">
    <location>
        <begin position="138"/>
        <end position="157"/>
    </location>
</feature>
<dbReference type="SUPFAM" id="SSF54631">
    <property type="entry name" value="CBS-domain pair"/>
    <property type="match status" value="1"/>
</dbReference>
<dbReference type="AlphaFoldDB" id="A0A1I3FF10"/>
<evidence type="ECO:0000256" key="4">
    <source>
        <dbReference type="SAM" id="Phobius"/>
    </source>
</evidence>
<sequence>MPDWLQCLSALMLFAVGIRLSAFFSGSETGFYRLSVPRLSIDARAGDRPAQQLLWFIYHPTSFVATCLIGNNVANYICTGAISSGIILLFGATSETLEVFATLVMAPVIFVFGELLPKSIYYLVPYSRLKKGIRWLQLVYFLFLPITWPLVQFTRFFEWISGETRQSTEILRGRNRLVQLMHQGRREGVLTDLQSRVANGLLQMAPQTITASMIPNSRVLGISEAASRKEILEFARKFGISAVSVHRKGDESAWYGYVVIAELILAQDGPTPVRPMPTFTYQTSKLEALHKMQVTDTAYGVVIRERETLGIVARNGLVEQLFRPELGTGSRVSA</sequence>
<organism evidence="6 7">
    <name type="scientific">Planctomicrobium piriforme</name>
    <dbReference type="NCBI Taxonomy" id="1576369"/>
    <lineage>
        <taxon>Bacteria</taxon>
        <taxon>Pseudomonadati</taxon>
        <taxon>Planctomycetota</taxon>
        <taxon>Planctomycetia</taxon>
        <taxon>Planctomycetales</taxon>
        <taxon>Planctomycetaceae</taxon>
        <taxon>Planctomicrobium</taxon>
    </lineage>
</organism>
<keyword evidence="3 4" id="KW-0812">Transmembrane</keyword>
<protein>
    <submittedName>
        <fullName evidence="6">Hemolysin, contains CBS domains</fullName>
    </submittedName>
</protein>
<dbReference type="EMBL" id="FOQD01000005">
    <property type="protein sequence ID" value="SFI09809.1"/>
    <property type="molecule type" value="Genomic_DNA"/>
</dbReference>
<feature type="transmembrane region" description="Helical" evidence="4">
    <location>
        <begin position="99"/>
        <end position="117"/>
    </location>
</feature>
<evidence type="ECO:0000313" key="7">
    <source>
        <dbReference type="Proteomes" id="UP000199518"/>
    </source>
</evidence>
<evidence type="ECO:0000256" key="3">
    <source>
        <dbReference type="PROSITE-ProRule" id="PRU01193"/>
    </source>
</evidence>
<keyword evidence="2" id="KW-0129">CBS domain</keyword>
<dbReference type="PANTHER" id="PTHR22777:SF17">
    <property type="entry name" value="UPF0053 PROTEIN SLL0260"/>
    <property type="match status" value="1"/>
</dbReference>
<reference evidence="7" key="1">
    <citation type="submission" date="2016-10" db="EMBL/GenBank/DDBJ databases">
        <authorList>
            <person name="Varghese N."/>
            <person name="Submissions S."/>
        </authorList>
    </citation>
    <scope>NUCLEOTIDE SEQUENCE [LARGE SCALE GENOMIC DNA]</scope>
    <source>
        <strain evidence="7">DSM 26348</strain>
    </source>
</reference>
<evidence type="ECO:0000259" key="5">
    <source>
        <dbReference type="PROSITE" id="PS51846"/>
    </source>
</evidence>
<dbReference type="Pfam" id="PF01595">
    <property type="entry name" value="CNNM"/>
    <property type="match status" value="1"/>
</dbReference>
<feature type="transmembrane region" description="Helical" evidence="4">
    <location>
        <begin position="76"/>
        <end position="93"/>
    </location>
</feature>
<keyword evidence="3 4" id="KW-1133">Transmembrane helix</keyword>
<dbReference type="Gene3D" id="3.10.580.10">
    <property type="entry name" value="CBS-domain"/>
    <property type="match status" value="1"/>
</dbReference>